<evidence type="ECO:0000256" key="1">
    <source>
        <dbReference type="SAM" id="MobiDB-lite"/>
    </source>
</evidence>
<name>A0A5C5X4Q6_9PLAN</name>
<dbReference type="Proteomes" id="UP000317243">
    <property type="component" value="Unassembled WGS sequence"/>
</dbReference>
<protein>
    <submittedName>
        <fullName evidence="3">Uncharacterized protein</fullName>
    </submittedName>
</protein>
<sequence>MPVRQSDQSKTRIRSRQGSVTRKLDSTPDPNPPSLVEPVLNEADEESTFWDSVASEFRGSQGMGYAISFLIHLFVLAMLAIPIVRHLQNDDGFTTIIENASNEDVRFDSLVDLSSSDEAPPEGTDEQLADVFDPLAQDQRLIPDLSIDRKSRTESNSNEDGETGEGGGSRIAEPENAIKVGSFSVWYWPIEGTEPLTGVIKHGVPGAAPRVGQKYSIVIRFKVPGNKQFVRLNEYSGSVVGTDGYTQRIPEDAYFYRVSGDLVKARPSHRIPVIDGTAEILIRVPGALYANVKDRIRVHSRTLDEEQTVELTFQARK</sequence>
<evidence type="ECO:0000313" key="4">
    <source>
        <dbReference type="Proteomes" id="UP000317243"/>
    </source>
</evidence>
<dbReference type="AlphaFoldDB" id="A0A5C5X4Q6"/>
<evidence type="ECO:0000313" key="3">
    <source>
        <dbReference type="EMBL" id="TWT57964.1"/>
    </source>
</evidence>
<accession>A0A5C5X4Q6</accession>
<gene>
    <name evidence="3" type="ORF">KOR42_13320</name>
</gene>
<feature type="transmembrane region" description="Helical" evidence="2">
    <location>
        <begin position="65"/>
        <end position="84"/>
    </location>
</feature>
<dbReference type="EMBL" id="SIHI01000001">
    <property type="protein sequence ID" value="TWT57964.1"/>
    <property type="molecule type" value="Genomic_DNA"/>
</dbReference>
<proteinExistence type="predicted"/>
<feature type="region of interest" description="Disordered" evidence="1">
    <location>
        <begin position="143"/>
        <end position="173"/>
    </location>
</feature>
<keyword evidence="2" id="KW-1133">Transmembrane helix</keyword>
<evidence type="ECO:0000256" key="2">
    <source>
        <dbReference type="SAM" id="Phobius"/>
    </source>
</evidence>
<feature type="region of interest" description="Disordered" evidence="1">
    <location>
        <begin position="1"/>
        <end position="35"/>
    </location>
</feature>
<keyword evidence="2" id="KW-0472">Membrane</keyword>
<reference evidence="3 4" key="1">
    <citation type="submission" date="2019-02" db="EMBL/GenBank/DDBJ databases">
        <title>Deep-cultivation of Planctomycetes and their phenomic and genomic characterization uncovers novel biology.</title>
        <authorList>
            <person name="Wiegand S."/>
            <person name="Jogler M."/>
            <person name="Boedeker C."/>
            <person name="Pinto D."/>
            <person name="Vollmers J."/>
            <person name="Rivas-Marin E."/>
            <person name="Kohn T."/>
            <person name="Peeters S.H."/>
            <person name="Heuer A."/>
            <person name="Rast P."/>
            <person name="Oberbeckmann S."/>
            <person name="Bunk B."/>
            <person name="Jeske O."/>
            <person name="Meyerdierks A."/>
            <person name="Storesund J.E."/>
            <person name="Kallscheuer N."/>
            <person name="Luecker S."/>
            <person name="Lage O.M."/>
            <person name="Pohl T."/>
            <person name="Merkel B.J."/>
            <person name="Hornburger P."/>
            <person name="Mueller R.-W."/>
            <person name="Bruemmer F."/>
            <person name="Labrenz M."/>
            <person name="Spormann A.M."/>
            <person name="Op Den Camp H."/>
            <person name="Overmann J."/>
            <person name="Amann R."/>
            <person name="Jetten M.S.M."/>
            <person name="Mascher T."/>
            <person name="Medema M.H."/>
            <person name="Devos D.P."/>
            <person name="Kaster A.-K."/>
            <person name="Ovreas L."/>
            <person name="Rohde M."/>
            <person name="Galperin M.Y."/>
            <person name="Jogler C."/>
        </authorList>
    </citation>
    <scope>NUCLEOTIDE SEQUENCE [LARGE SCALE GENOMIC DNA]</scope>
    <source>
        <strain evidence="3 4">KOR42</strain>
    </source>
</reference>
<comment type="caution">
    <text evidence="3">The sequence shown here is derived from an EMBL/GenBank/DDBJ whole genome shotgun (WGS) entry which is preliminary data.</text>
</comment>
<organism evidence="3 4">
    <name type="scientific">Thalassoglobus neptunius</name>
    <dbReference type="NCBI Taxonomy" id="1938619"/>
    <lineage>
        <taxon>Bacteria</taxon>
        <taxon>Pseudomonadati</taxon>
        <taxon>Planctomycetota</taxon>
        <taxon>Planctomycetia</taxon>
        <taxon>Planctomycetales</taxon>
        <taxon>Planctomycetaceae</taxon>
        <taxon>Thalassoglobus</taxon>
    </lineage>
</organism>
<keyword evidence="2" id="KW-0812">Transmembrane</keyword>
<keyword evidence="4" id="KW-1185">Reference proteome</keyword>